<dbReference type="CDD" id="cd04645">
    <property type="entry name" value="LbH_gamma_CA_like"/>
    <property type="match status" value="1"/>
</dbReference>
<sequence length="169" mass="18261">MNIKYKDMTPSINASSYIADGVKVIGDVHLHENVNVWFNSVLRGDDNTIQVGKNTNIQDLVCIHVDKKHSTTIGEHCSIGHGAILHGCTVGDNTLIGMGATVLDGADVGSNCLIGANTLIPQGKVIPDNTIAFGNPVKIVRTMDDDEIEHVRGNADHYLRLMSDYKDPV</sequence>
<reference evidence="1 2" key="1">
    <citation type="journal article" date="2011" name="J. Bacteriol.">
        <title>Genome sequence of Haloplasma contractile, an unusual contractile bacterium from a deep-sea anoxic brine lake.</title>
        <authorList>
            <person name="Antunes A."/>
            <person name="Alam I."/>
            <person name="El Dorry H."/>
            <person name="Siam R."/>
            <person name="Robertson A."/>
            <person name="Bajic V.B."/>
            <person name="Stingl U."/>
        </authorList>
    </citation>
    <scope>NUCLEOTIDE SEQUENCE [LARGE SCALE GENOMIC DNA]</scope>
    <source>
        <strain evidence="1 2">SSD-17B</strain>
    </source>
</reference>
<dbReference type="InterPro" id="IPR001451">
    <property type="entry name" value="Hexapep"/>
</dbReference>
<dbReference type="SUPFAM" id="SSF51161">
    <property type="entry name" value="Trimeric LpxA-like enzymes"/>
    <property type="match status" value="1"/>
</dbReference>
<protein>
    <submittedName>
        <fullName evidence="1">Carbonic anhydrase Gamma family Zn-dependent enzyme protein</fullName>
    </submittedName>
</protein>
<dbReference type="Gene3D" id="2.160.10.10">
    <property type="entry name" value="Hexapeptide repeat proteins"/>
    <property type="match status" value="1"/>
</dbReference>
<dbReference type="OrthoDB" id="9803036at2"/>
<gene>
    <name evidence="1" type="ORF">HLPCO_001199</name>
</gene>
<dbReference type="InParanoid" id="F7Q1E0"/>
<dbReference type="InterPro" id="IPR050484">
    <property type="entry name" value="Transf_Hexapept/Carb_Anhydrase"/>
</dbReference>
<dbReference type="AlphaFoldDB" id="F7Q1E0"/>
<dbReference type="STRING" id="1033810.HLPCO_001199"/>
<dbReference type="InterPro" id="IPR011004">
    <property type="entry name" value="Trimer_LpxA-like_sf"/>
</dbReference>
<organism evidence="1 2">
    <name type="scientific">Haloplasma contractile SSD-17B</name>
    <dbReference type="NCBI Taxonomy" id="1033810"/>
    <lineage>
        <taxon>Bacteria</taxon>
        <taxon>Bacillati</taxon>
        <taxon>Mycoplasmatota</taxon>
        <taxon>Mollicutes</taxon>
        <taxon>Haloplasmatales</taxon>
        <taxon>Haloplasmataceae</taxon>
        <taxon>Haloplasma</taxon>
    </lineage>
</organism>
<dbReference type="EMBL" id="AFNU02000003">
    <property type="protein sequence ID" value="ERJ12859.1"/>
    <property type="molecule type" value="Genomic_DNA"/>
</dbReference>
<evidence type="ECO:0000313" key="2">
    <source>
        <dbReference type="Proteomes" id="UP000005707"/>
    </source>
</evidence>
<proteinExistence type="predicted"/>
<keyword evidence="2" id="KW-1185">Reference proteome</keyword>
<dbReference type="Proteomes" id="UP000005707">
    <property type="component" value="Unassembled WGS sequence"/>
</dbReference>
<evidence type="ECO:0000313" key="1">
    <source>
        <dbReference type="EMBL" id="ERJ12859.1"/>
    </source>
</evidence>
<dbReference type="eggNOG" id="COG0663">
    <property type="taxonomic scope" value="Bacteria"/>
</dbReference>
<dbReference type="PANTHER" id="PTHR13061:SF29">
    <property type="entry name" value="GAMMA CARBONIC ANHYDRASE-LIKE 1, MITOCHONDRIAL-RELATED"/>
    <property type="match status" value="1"/>
</dbReference>
<dbReference type="Pfam" id="PF00132">
    <property type="entry name" value="Hexapep"/>
    <property type="match status" value="1"/>
</dbReference>
<accession>F7Q1E0</accession>
<dbReference type="InterPro" id="IPR047324">
    <property type="entry name" value="LbH_gamma_CA-like"/>
</dbReference>
<name>F7Q1E0_9MOLU</name>
<reference evidence="1 2" key="2">
    <citation type="journal article" date="2013" name="PLoS ONE">
        <title>INDIGO - INtegrated Data Warehouse of MIcrobial GenOmes with Examples from the Red Sea Extremophiles.</title>
        <authorList>
            <person name="Alam I."/>
            <person name="Antunes A."/>
            <person name="Kamau A.A."/>
            <person name="Ba Alawi W."/>
            <person name="Kalkatawi M."/>
            <person name="Stingl U."/>
            <person name="Bajic V.B."/>
        </authorList>
    </citation>
    <scope>NUCLEOTIDE SEQUENCE [LARGE SCALE GENOMIC DNA]</scope>
    <source>
        <strain evidence="1 2">SSD-17B</strain>
    </source>
</reference>
<comment type="caution">
    <text evidence="1">The sequence shown here is derived from an EMBL/GenBank/DDBJ whole genome shotgun (WGS) entry which is preliminary data.</text>
</comment>
<dbReference type="PANTHER" id="PTHR13061">
    <property type="entry name" value="DYNACTIN SUBUNIT P25"/>
    <property type="match status" value="1"/>
</dbReference>
<dbReference type="RefSeq" id="WP_008825728.1">
    <property type="nucleotide sequence ID" value="NZ_AFNU02000003.1"/>
</dbReference>
<dbReference type="FunCoup" id="F7Q1E0">
    <property type="interactions" value="96"/>
</dbReference>